<dbReference type="EMBL" id="JBHSMX010000011">
    <property type="protein sequence ID" value="MFC5520833.1"/>
    <property type="molecule type" value="Genomic_DNA"/>
</dbReference>
<dbReference type="RefSeq" id="WP_068835931.1">
    <property type="nucleotide sequence ID" value="NZ_JBHSMX010000011.1"/>
</dbReference>
<keyword evidence="2" id="KW-1185">Reference proteome</keyword>
<dbReference type="GO" id="GO:0003677">
    <property type="term" value="F:DNA binding"/>
    <property type="evidence" value="ECO:0007669"/>
    <property type="project" value="UniProtKB-KW"/>
</dbReference>
<proteinExistence type="predicted"/>
<comment type="caution">
    <text evidence="1">The sequence shown here is derived from an EMBL/GenBank/DDBJ whole genome shotgun (WGS) entry which is preliminary data.</text>
</comment>
<dbReference type="Proteomes" id="UP001596084">
    <property type="component" value="Unassembled WGS sequence"/>
</dbReference>
<sequence length="150" mass="16550">MTLQNLLRIGKLKDHTPTAAEIVRLLASVERNLADAAVSKVSDETRFDAAYKAVMQCSLAAMMASGYRPSTSEPGHHVTLIQSLPLTLGVDNETWVVLDALRRKRNSNDYTGDIVTADMVAECIDQASHLQVLLLKHLKKHHPRLLKPTA</sequence>
<gene>
    <name evidence="1" type="ORF">ACFPP7_07860</name>
</gene>
<name>A0ABW0Q824_9BURK</name>
<reference evidence="2" key="1">
    <citation type="journal article" date="2019" name="Int. J. Syst. Evol. Microbiol.">
        <title>The Global Catalogue of Microorganisms (GCM) 10K type strain sequencing project: providing services to taxonomists for standard genome sequencing and annotation.</title>
        <authorList>
            <consortium name="The Broad Institute Genomics Platform"/>
            <consortium name="The Broad Institute Genome Sequencing Center for Infectious Disease"/>
            <person name="Wu L."/>
            <person name="Ma J."/>
        </authorList>
    </citation>
    <scope>NUCLEOTIDE SEQUENCE [LARGE SCALE GENOMIC DNA]</scope>
    <source>
        <strain evidence="2">CGMCC 4.7277</strain>
    </source>
</reference>
<organism evidence="1 2">
    <name type="scientific">Polaromonas jejuensis</name>
    <dbReference type="NCBI Taxonomy" id="457502"/>
    <lineage>
        <taxon>Bacteria</taxon>
        <taxon>Pseudomonadati</taxon>
        <taxon>Pseudomonadota</taxon>
        <taxon>Betaproteobacteria</taxon>
        <taxon>Burkholderiales</taxon>
        <taxon>Comamonadaceae</taxon>
        <taxon>Polaromonas</taxon>
    </lineage>
</organism>
<evidence type="ECO:0000313" key="1">
    <source>
        <dbReference type="EMBL" id="MFC5520833.1"/>
    </source>
</evidence>
<evidence type="ECO:0000313" key="2">
    <source>
        <dbReference type="Proteomes" id="UP001596084"/>
    </source>
</evidence>
<keyword evidence="1" id="KW-0238">DNA-binding</keyword>
<dbReference type="Gene3D" id="1.20.120.330">
    <property type="entry name" value="Nucleotidyltransferases domain 2"/>
    <property type="match status" value="1"/>
</dbReference>
<accession>A0ABW0Q824</accession>
<protein>
    <submittedName>
        <fullName evidence="1">DNA-binding protein</fullName>
    </submittedName>
</protein>